<evidence type="ECO:0000313" key="1">
    <source>
        <dbReference type="EMBL" id="CDP34302.1"/>
    </source>
</evidence>
<dbReference type="PhylomeDB" id="A0A060T5Y4"/>
<sequence>MMLFRQLHPVLRRSGAWLGAGRRLYSTIPGVRALTVVNPTRTSLDQLLRAEGSNSVIILATPQHAPTLLELVKNNPLSAEQPLQILAAAVDTIPFGSQRNGFSLLYLPNRLNIHDAVPSAGQDEGEPTVTNGLTSGRQNWNLTTSLLSFVVGGSSELVLPIANTVFTTGRQSVMALNSPSTDGSFQTLSSARVELPPLGPSHLHHNVYSPLRPVGPQEMEVTDCKDNMIKTLDKRPAAVFLEDAPELTEGDAATQRSRKVYAVVSSETSITRYQVLAGGGGSWSPRQSMLVLEPTAKLNKGDLVSFYYSDPAIVEANDEHLRNDINSVMKDNKSVQLVFEASPVLESLRDEPYVSYDEDVVLENVFGAGTESGFLLNDTKHSVESEMAVLSHLYSST</sequence>
<name>A0A060T5Y4_BLAAD</name>
<organism evidence="1">
    <name type="scientific">Blastobotrys adeninivorans</name>
    <name type="common">Yeast</name>
    <name type="synonym">Arxula adeninivorans</name>
    <dbReference type="NCBI Taxonomy" id="409370"/>
    <lineage>
        <taxon>Eukaryota</taxon>
        <taxon>Fungi</taxon>
        <taxon>Dikarya</taxon>
        <taxon>Ascomycota</taxon>
        <taxon>Saccharomycotina</taxon>
        <taxon>Dipodascomycetes</taxon>
        <taxon>Dipodascales</taxon>
        <taxon>Trichomonascaceae</taxon>
        <taxon>Blastobotrys</taxon>
    </lineage>
</organism>
<accession>A0A060T5Y4</accession>
<protein>
    <submittedName>
        <fullName evidence="1">ARAD1C09306p</fullName>
    </submittedName>
</protein>
<dbReference type="EMBL" id="HG937693">
    <property type="protein sequence ID" value="CDP34302.1"/>
    <property type="molecule type" value="Genomic_DNA"/>
</dbReference>
<proteinExistence type="predicted"/>
<reference evidence="1" key="2">
    <citation type="submission" date="2014-06" db="EMBL/GenBank/DDBJ databases">
        <title>The complete genome of Blastobotrys (Arxula) adeninivorans LS3 - a yeast of biotechnological interest.</title>
        <authorList>
            <person name="Kunze G."/>
            <person name="Gaillardin C."/>
            <person name="Czernicka M."/>
            <person name="Durrens P."/>
            <person name="Martin T."/>
            <person name="Boer E."/>
            <person name="Gabaldon T."/>
            <person name="Cruz J."/>
            <person name="Talla E."/>
            <person name="Marck C."/>
            <person name="Goffeau A."/>
            <person name="Barbe V."/>
            <person name="Baret P."/>
            <person name="Baronian K."/>
            <person name="Beier S."/>
            <person name="Bleykasten C."/>
            <person name="Bode R."/>
            <person name="Casaregola S."/>
            <person name="Despons L."/>
            <person name="Fairhead C."/>
            <person name="Giersberg M."/>
            <person name="Gierski P."/>
            <person name="Hahnel U."/>
            <person name="Hartmann A."/>
            <person name="Jankowska D."/>
            <person name="Jubin C."/>
            <person name="Jung P."/>
            <person name="Lafontaine I."/>
            <person name="Leh-Louis V."/>
            <person name="Lemaire M."/>
            <person name="Marcet-Houben M."/>
            <person name="Mascher M."/>
            <person name="Morel G."/>
            <person name="Richard G.-F."/>
            <person name="Riechen J."/>
            <person name="Sacerdot C."/>
            <person name="Sarkar A."/>
            <person name="Savel G."/>
            <person name="Schacherer J."/>
            <person name="Sherman D."/>
            <person name="Straub M.-L."/>
            <person name="Stein N."/>
            <person name="Thierry A."/>
            <person name="Trautwein-Schult A."/>
            <person name="Westhof E."/>
            <person name="Worch S."/>
            <person name="Dujon B."/>
            <person name="Souciet J.-L."/>
            <person name="Wincker P."/>
            <person name="Scholz U."/>
            <person name="Neuveglise N."/>
        </authorList>
    </citation>
    <scope>NUCLEOTIDE SEQUENCE</scope>
    <source>
        <strain evidence="1">LS3</strain>
    </source>
</reference>
<dbReference type="AlphaFoldDB" id="A0A060T5Y4"/>
<reference evidence="1" key="1">
    <citation type="submission" date="2014-02" db="EMBL/GenBank/DDBJ databases">
        <authorList>
            <person name="Genoscope - CEA"/>
        </authorList>
    </citation>
    <scope>NUCLEOTIDE SEQUENCE</scope>
    <source>
        <strain evidence="1">LS3</strain>
    </source>
</reference>
<gene>
    <name evidence="1" type="ORF">GNLVRS02_ARAD1C09306g</name>
</gene>